<dbReference type="AlphaFoldDB" id="A0A1F5FXA6"/>
<sequence length="402" mass="45985">MPRSPHTQKEKVNLAASSWLPSLSRWLLYLIFFFAPTQLGLHFWPDSALIYGIRVDYLSPTLYFLDLLIVFYLLVQKISHLPLKSSGWYLKSLLPFLLVNLLFSTNPLSTLSWSLHFSLYFLFLFSLSFPLIRRLAPILLLSLITQLALALIQVALGHSLQGLLYYLGERMVSVGSPNIAQAVFMDRVVLRAYGTFSHPNILAGWLVISLLILRRLNPRRFVLAISGALTILGVFLTQSRSSALALFGIIIPFYFLRSLRSRLLYFAFFLVLSSYFLFPIFISRSDLSLTERLDLQDVSLQVIRQFPLFGTGAQASISTYPVVSPSLRLLQPDHNSFTLFLSWFGLVGVFSLLSFLTSNIYHLFPILPLLLLDHYLLTSPQGLFILLFYLALHYFYVQNHRQ</sequence>
<dbReference type="InterPro" id="IPR051533">
    <property type="entry name" value="WaaL-like"/>
</dbReference>
<feature type="transmembrane region" description="Helical" evidence="5">
    <location>
        <begin position="376"/>
        <end position="397"/>
    </location>
</feature>
<feature type="transmembrane region" description="Helical" evidence="5">
    <location>
        <begin position="26"/>
        <end position="45"/>
    </location>
</feature>
<name>A0A1F5FXA6_9BACT</name>
<protein>
    <recommendedName>
        <fullName evidence="6">O-antigen ligase-related domain-containing protein</fullName>
    </recommendedName>
</protein>
<dbReference type="Proteomes" id="UP000177921">
    <property type="component" value="Unassembled WGS sequence"/>
</dbReference>
<feature type="transmembrane region" description="Helical" evidence="5">
    <location>
        <begin position="335"/>
        <end position="356"/>
    </location>
</feature>
<reference evidence="7 8" key="1">
    <citation type="journal article" date="2016" name="Nat. Commun.">
        <title>Thousands of microbial genomes shed light on interconnected biogeochemical processes in an aquifer system.</title>
        <authorList>
            <person name="Anantharaman K."/>
            <person name="Brown C.T."/>
            <person name="Hug L.A."/>
            <person name="Sharon I."/>
            <person name="Castelle C.J."/>
            <person name="Probst A.J."/>
            <person name="Thomas B.C."/>
            <person name="Singh A."/>
            <person name="Wilkins M.J."/>
            <person name="Karaoz U."/>
            <person name="Brodie E.L."/>
            <person name="Williams K.H."/>
            <person name="Hubbard S.S."/>
            <person name="Banfield J.F."/>
        </authorList>
    </citation>
    <scope>NUCLEOTIDE SEQUENCE [LARGE SCALE GENOMIC DNA]</scope>
</reference>
<dbReference type="Pfam" id="PF04932">
    <property type="entry name" value="Wzy_C"/>
    <property type="match status" value="1"/>
</dbReference>
<gene>
    <name evidence="7" type="ORF">A2618_01450</name>
</gene>
<feature type="transmembrane region" description="Helical" evidence="5">
    <location>
        <begin position="87"/>
        <end position="105"/>
    </location>
</feature>
<organism evidence="7 8">
    <name type="scientific">Candidatus Collierbacteria bacterium RIFOXYD1_FULL_46_26</name>
    <dbReference type="NCBI Taxonomy" id="1817732"/>
    <lineage>
        <taxon>Bacteria</taxon>
        <taxon>Candidatus Collieribacteriota</taxon>
    </lineage>
</organism>
<feature type="transmembrane region" description="Helical" evidence="5">
    <location>
        <begin position="139"/>
        <end position="168"/>
    </location>
</feature>
<comment type="caution">
    <text evidence="7">The sequence shown here is derived from an EMBL/GenBank/DDBJ whole genome shotgun (WGS) entry which is preliminary data.</text>
</comment>
<evidence type="ECO:0000256" key="1">
    <source>
        <dbReference type="ARBA" id="ARBA00004141"/>
    </source>
</evidence>
<evidence type="ECO:0000313" key="8">
    <source>
        <dbReference type="Proteomes" id="UP000177921"/>
    </source>
</evidence>
<dbReference type="PANTHER" id="PTHR37422">
    <property type="entry name" value="TEICHURONIC ACID BIOSYNTHESIS PROTEIN TUAE"/>
    <property type="match status" value="1"/>
</dbReference>
<feature type="transmembrane region" description="Helical" evidence="5">
    <location>
        <begin position="263"/>
        <end position="282"/>
    </location>
</feature>
<dbReference type="InterPro" id="IPR007016">
    <property type="entry name" value="O-antigen_ligase-rel_domated"/>
</dbReference>
<proteinExistence type="predicted"/>
<evidence type="ECO:0000259" key="6">
    <source>
        <dbReference type="Pfam" id="PF04932"/>
    </source>
</evidence>
<dbReference type="GO" id="GO:0016020">
    <property type="term" value="C:membrane"/>
    <property type="evidence" value="ECO:0007669"/>
    <property type="project" value="UniProtKB-SubCell"/>
</dbReference>
<evidence type="ECO:0000313" key="7">
    <source>
        <dbReference type="EMBL" id="OGD84239.1"/>
    </source>
</evidence>
<feature type="transmembrane region" description="Helical" evidence="5">
    <location>
        <begin position="302"/>
        <end position="323"/>
    </location>
</feature>
<accession>A0A1F5FXA6</accession>
<evidence type="ECO:0000256" key="5">
    <source>
        <dbReference type="SAM" id="Phobius"/>
    </source>
</evidence>
<keyword evidence="2 5" id="KW-0812">Transmembrane</keyword>
<feature type="domain" description="O-antigen ligase-related" evidence="6">
    <location>
        <begin position="228"/>
        <end position="352"/>
    </location>
</feature>
<keyword evidence="4 5" id="KW-0472">Membrane</keyword>
<dbReference type="EMBL" id="MFAR01000040">
    <property type="protein sequence ID" value="OGD84239.1"/>
    <property type="molecule type" value="Genomic_DNA"/>
</dbReference>
<feature type="transmembrane region" description="Helical" evidence="5">
    <location>
        <begin position="220"/>
        <end position="235"/>
    </location>
</feature>
<feature type="transmembrane region" description="Helical" evidence="5">
    <location>
        <begin position="188"/>
        <end position="213"/>
    </location>
</feature>
<keyword evidence="3 5" id="KW-1133">Transmembrane helix</keyword>
<feature type="transmembrane region" description="Helical" evidence="5">
    <location>
        <begin position="57"/>
        <end position="75"/>
    </location>
</feature>
<evidence type="ECO:0000256" key="3">
    <source>
        <dbReference type="ARBA" id="ARBA00022989"/>
    </source>
</evidence>
<dbReference type="PANTHER" id="PTHR37422:SF13">
    <property type="entry name" value="LIPOPOLYSACCHARIDE BIOSYNTHESIS PROTEIN PA4999-RELATED"/>
    <property type="match status" value="1"/>
</dbReference>
<feature type="transmembrane region" description="Helical" evidence="5">
    <location>
        <begin position="111"/>
        <end position="132"/>
    </location>
</feature>
<feature type="transmembrane region" description="Helical" evidence="5">
    <location>
        <begin position="241"/>
        <end position="256"/>
    </location>
</feature>
<comment type="subcellular location">
    <subcellularLocation>
        <location evidence="1">Membrane</location>
        <topology evidence="1">Multi-pass membrane protein</topology>
    </subcellularLocation>
</comment>
<evidence type="ECO:0000256" key="4">
    <source>
        <dbReference type="ARBA" id="ARBA00023136"/>
    </source>
</evidence>
<evidence type="ECO:0000256" key="2">
    <source>
        <dbReference type="ARBA" id="ARBA00022692"/>
    </source>
</evidence>